<gene>
    <name evidence="5" type="ORF">RM706_13645</name>
</gene>
<dbReference type="PANTHER" id="PTHR43553:SF3">
    <property type="entry name" value="ABC TRANSPORTER ATP-BINDING PROTEIN MODF"/>
    <property type="match status" value="1"/>
</dbReference>
<dbReference type="Proteomes" id="UP001255246">
    <property type="component" value="Unassembled WGS sequence"/>
</dbReference>
<evidence type="ECO:0000256" key="3">
    <source>
        <dbReference type="ARBA" id="ARBA00022840"/>
    </source>
</evidence>
<dbReference type="Gene3D" id="3.40.50.300">
    <property type="entry name" value="P-loop containing nucleotide triphosphate hydrolases"/>
    <property type="match status" value="1"/>
</dbReference>
<dbReference type="GO" id="GO:0005524">
    <property type="term" value="F:ATP binding"/>
    <property type="evidence" value="ECO:0007669"/>
    <property type="project" value="UniProtKB-KW"/>
</dbReference>
<evidence type="ECO:0000256" key="2">
    <source>
        <dbReference type="ARBA" id="ARBA00022741"/>
    </source>
</evidence>
<dbReference type="EMBL" id="JAVRHR010000003">
    <property type="protein sequence ID" value="MDT0608086.1"/>
    <property type="molecule type" value="Genomic_DNA"/>
</dbReference>
<sequence>MKHFAILVENESSLQTLITSIYEGSYKYFESLKDKKGGIFSAEELEHFIDREERHEIKTLTSNRNQSLLSMSSGERKKALLKHILSKSPEYLIVVNPFDNLDIESQADLKTRLEVISEKIHLIQLVSRLEDILMFTSDFFTYSKGELHYFQNRELFWKVHEKSKNNLSNAIPAPIRASNFFNTELVRFQGVSVSFDGKQILKNIDWTINKGEFWQLIGPNGSGKSTLLNMITGDSHKGYGQNLTLLGNKKGSGESVWDIKKHIGYFTPSMTDKFKGRHTLENMLVAGLHDSVGLYIKPTDNEKQLALKWLALIGLDKKKEVYFHQLSMGQKRLLMVARAMIKHPILLILDEPTVGLDDSNTGLFLALVNKIVNETESAIIYVSHRAEAGLNPQFIYKLSITENGSTGKIVYI</sequence>
<keyword evidence="3 5" id="KW-0067">ATP-binding</keyword>
<proteinExistence type="predicted"/>
<evidence type="ECO:0000313" key="6">
    <source>
        <dbReference type="Proteomes" id="UP001255246"/>
    </source>
</evidence>
<name>A0ABU3AGR6_9FLAO</name>
<dbReference type="InterPro" id="IPR003593">
    <property type="entry name" value="AAA+_ATPase"/>
</dbReference>
<evidence type="ECO:0000259" key="4">
    <source>
        <dbReference type="PROSITE" id="PS50893"/>
    </source>
</evidence>
<feature type="domain" description="ABC transporter" evidence="4">
    <location>
        <begin position="186"/>
        <end position="412"/>
    </location>
</feature>
<reference evidence="5 6" key="1">
    <citation type="submission" date="2023-09" db="EMBL/GenBank/DDBJ databases">
        <authorList>
            <person name="Rey-Velasco X."/>
        </authorList>
    </citation>
    <scope>NUCLEOTIDE SEQUENCE [LARGE SCALE GENOMIC DNA]</scope>
    <source>
        <strain evidence="5 6">F388</strain>
    </source>
</reference>
<protein>
    <submittedName>
        <fullName evidence="5">ATP-binding cassette domain-containing protein</fullName>
    </submittedName>
</protein>
<dbReference type="Pfam" id="PF00005">
    <property type="entry name" value="ABC_tran"/>
    <property type="match status" value="1"/>
</dbReference>
<dbReference type="InterPro" id="IPR027417">
    <property type="entry name" value="P-loop_NTPase"/>
</dbReference>
<accession>A0ABU3AGR6</accession>
<keyword evidence="1" id="KW-0813">Transport</keyword>
<comment type="caution">
    <text evidence="5">The sequence shown here is derived from an EMBL/GenBank/DDBJ whole genome shotgun (WGS) entry which is preliminary data.</text>
</comment>
<keyword evidence="6" id="KW-1185">Reference proteome</keyword>
<evidence type="ECO:0000313" key="5">
    <source>
        <dbReference type="EMBL" id="MDT0608086.1"/>
    </source>
</evidence>
<dbReference type="RefSeq" id="WP_311352486.1">
    <property type="nucleotide sequence ID" value="NZ_JAVRHR010000003.1"/>
</dbReference>
<dbReference type="PANTHER" id="PTHR43553">
    <property type="entry name" value="HEAVY METAL TRANSPORTER"/>
    <property type="match status" value="1"/>
</dbReference>
<dbReference type="InterPro" id="IPR050095">
    <property type="entry name" value="ECF_ABC_transporter_ATP-bd"/>
</dbReference>
<dbReference type="SUPFAM" id="SSF52540">
    <property type="entry name" value="P-loop containing nucleoside triphosphate hydrolases"/>
    <property type="match status" value="2"/>
</dbReference>
<dbReference type="PROSITE" id="PS50893">
    <property type="entry name" value="ABC_TRANSPORTER_2"/>
    <property type="match status" value="1"/>
</dbReference>
<keyword evidence="2" id="KW-0547">Nucleotide-binding</keyword>
<evidence type="ECO:0000256" key="1">
    <source>
        <dbReference type="ARBA" id="ARBA00022448"/>
    </source>
</evidence>
<dbReference type="SMART" id="SM00382">
    <property type="entry name" value="AAA"/>
    <property type="match status" value="1"/>
</dbReference>
<dbReference type="InterPro" id="IPR003439">
    <property type="entry name" value="ABC_transporter-like_ATP-bd"/>
</dbReference>
<organism evidence="5 6">
    <name type="scientific">Croceitalea rosinachiae</name>
    <dbReference type="NCBI Taxonomy" id="3075596"/>
    <lineage>
        <taxon>Bacteria</taxon>
        <taxon>Pseudomonadati</taxon>
        <taxon>Bacteroidota</taxon>
        <taxon>Flavobacteriia</taxon>
        <taxon>Flavobacteriales</taxon>
        <taxon>Flavobacteriaceae</taxon>
        <taxon>Croceitalea</taxon>
    </lineage>
</organism>